<dbReference type="RefSeq" id="XP_056843083.1">
    <property type="nucleotide sequence ID" value="XM_056987103.1"/>
</dbReference>
<dbReference type="Proteomes" id="UP000504610">
    <property type="component" value="Chromosome 6"/>
</dbReference>
<evidence type="ECO:0000259" key="1">
    <source>
        <dbReference type="PROSITE" id="PS50878"/>
    </source>
</evidence>
<feature type="domain" description="Reverse transcriptase" evidence="1">
    <location>
        <begin position="1"/>
        <end position="158"/>
    </location>
</feature>
<protein>
    <submittedName>
        <fullName evidence="3">Uncharacterized protein LOC108808148</fullName>
    </submittedName>
</protein>
<name>A0A9W3BV13_RAPSA</name>
<dbReference type="AlphaFoldDB" id="A0A9W3BV13"/>
<dbReference type="OrthoDB" id="1938625at2759"/>
<dbReference type="PANTHER" id="PTHR33116">
    <property type="entry name" value="REVERSE TRANSCRIPTASE ZINC-BINDING DOMAIN-CONTAINING PROTEIN-RELATED-RELATED"/>
    <property type="match status" value="1"/>
</dbReference>
<gene>
    <name evidence="3" type="primary">LOC108808148</name>
</gene>
<accession>A0A9W3BV13</accession>
<reference evidence="3" key="2">
    <citation type="submission" date="2025-08" db="UniProtKB">
        <authorList>
            <consortium name="RefSeq"/>
        </authorList>
    </citation>
    <scope>IDENTIFICATION</scope>
    <source>
        <tissue evidence="3">Leaf</tissue>
    </source>
</reference>
<dbReference type="SUPFAM" id="SSF56672">
    <property type="entry name" value="DNA/RNA polymerases"/>
    <property type="match status" value="1"/>
</dbReference>
<dbReference type="InterPro" id="IPR026960">
    <property type="entry name" value="RVT-Znf"/>
</dbReference>
<proteinExistence type="predicted"/>
<evidence type="ECO:0000313" key="3">
    <source>
        <dbReference type="RefSeq" id="XP_056843083.1"/>
    </source>
</evidence>
<sequence length="496" mass="56024">MGYSDLFVSWIMRCIDTAAFSVFVNGELAGFFSSSRVIRQGCSLSPYIYVIVSNVLSKLHNKEATDGLLGHHPHCKELNLSHLSFVDDIVVFTNGSLDSLRNTLEVFHKFSSMSGLAINVAKSTVFAVGRGKQALEAAAGDSGLSISALPIKYLGLPLTTKLMNKNEYDPLITKIKKRFLSWTSKALSYAGRLQLIESVITSMTNFWLAAFCLPQACMDEIESMCSAFLWSGSPNNTSMSKVAWADVCCPFAEGGLGLRRVHEVVLVAGGDWDVTDTGLGSWVWRKILRVRTLAKKFIRMDIKNGQKVKFWTDLWLPAERLIDLAGEIGTQTLGITRNLQICEVFADGGWRFRICRDQHIQQLVEMIHQFPLSLTAHVPDGVFWRNGPGDYGDKFIASNTWQQIRQRKDEVQWSKIVWFPQGVPRFSFITWLVFRDRLSTGHRTSRWVSRKVVGNLFGMEPDPDWDITILHLTTGTYDQITFILLRLVLQVTIYYI</sequence>
<dbReference type="InterPro" id="IPR043502">
    <property type="entry name" value="DNA/RNA_pol_sf"/>
</dbReference>
<dbReference type="PROSITE" id="PS50878">
    <property type="entry name" value="RT_POL"/>
    <property type="match status" value="1"/>
</dbReference>
<dbReference type="PANTHER" id="PTHR33116:SF76">
    <property type="entry name" value="DUF4283 DOMAIN-CONTAINING PROTEIN"/>
    <property type="match status" value="1"/>
</dbReference>
<keyword evidence="2" id="KW-1185">Reference proteome</keyword>
<dbReference type="KEGG" id="rsz:108808148"/>
<organism evidence="2 3">
    <name type="scientific">Raphanus sativus</name>
    <name type="common">Radish</name>
    <name type="synonym">Raphanus raphanistrum var. sativus</name>
    <dbReference type="NCBI Taxonomy" id="3726"/>
    <lineage>
        <taxon>Eukaryota</taxon>
        <taxon>Viridiplantae</taxon>
        <taxon>Streptophyta</taxon>
        <taxon>Embryophyta</taxon>
        <taxon>Tracheophyta</taxon>
        <taxon>Spermatophyta</taxon>
        <taxon>Magnoliopsida</taxon>
        <taxon>eudicotyledons</taxon>
        <taxon>Gunneridae</taxon>
        <taxon>Pentapetalae</taxon>
        <taxon>rosids</taxon>
        <taxon>malvids</taxon>
        <taxon>Brassicales</taxon>
        <taxon>Brassicaceae</taxon>
        <taxon>Brassiceae</taxon>
        <taxon>Raphanus</taxon>
    </lineage>
</organism>
<reference evidence="2" key="1">
    <citation type="journal article" date="2019" name="Database">
        <title>The radish genome database (RadishGD): an integrated information resource for radish genomics.</title>
        <authorList>
            <person name="Yu H.J."/>
            <person name="Baek S."/>
            <person name="Lee Y.J."/>
            <person name="Cho A."/>
            <person name="Mun J.H."/>
        </authorList>
    </citation>
    <scope>NUCLEOTIDE SEQUENCE [LARGE SCALE GENOMIC DNA]</scope>
    <source>
        <strain evidence="2">cv. WK10039</strain>
    </source>
</reference>
<dbReference type="Pfam" id="PF00078">
    <property type="entry name" value="RVT_1"/>
    <property type="match status" value="1"/>
</dbReference>
<dbReference type="InterPro" id="IPR000477">
    <property type="entry name" value="RT_dom"/>
</dbReference>
<dbReference type="GeneID" id="108808148"/>
<dbReference type="Pfam" id="PF13966">
    <property type="entry name" value="zf-RVT"/>
    <property type="match status" value="1"/>
</dbReference>
<evidence type="ECO:0000313" key="2">
    <source>
        <dbReference type="Proteomes" id="UP000504610"/>
    </source>
</evidence>